<dbReference type="AlphaFoldDB" id="A0A9P4HRM8"/>
<reference evidence="2" key="1">
    <citation type="journal article" date="2020" name="Stud. Mycol.">
        <title>101 Dothideomycetes genomes: a test case for predicting lifestyles and emergence of pathogens.</title>
        <authorList>
            <person name="Haridas S."/>
            <person name="Albert R."/>
            <person name="Binder M."/>
            <person name="Bloem J."/>
            <person name="Labutti K."/>
            <person name="Salamov A."/>
            <person name="Andreopoulos B."/>
            <person name="Baker S."/>
            <person name="Barry K."/>
            <person name="Bills G."/>
            <person name="Bluhm B."/>
            <person name="Cannon C."/>
            <person name="Castanera R."/>
            <person name="Culley D."/>
            <person name="Daum C."/>
            <person name="Ezra D."/>
            <person name="Gonzalez J."/>
            <person name="Henrissat B."/>
            <person name="Kuo A."/>
            <person name="Liang C."/>
            <person name="Lipzen A."/>
            <person name="Lutzoni F."/>
            <person name="Magnuson J."/>
            <person name="Mondo S."/>
            <person name="Nolan M."/>
            <person name="Ohm R."/>
            <person name="Pangilinan J."/>
            <person name="Park H.-J."/>
            <person name="Ramirez L."/>
            <person name="Alfaro M."/>
            <person name="Sun H."/>
            <person name="Tritt A."/>
            <person name="Yoshinaga Y."/>
            <person name="Zwiers L.-H."/>
            <person name="Turgeon B."/>
            <person name="Goodwin S."/>
            <person name="Spatafora J."/>
            <person name="Crous P."/>
            <person name="Grigoriev I."/>
        </authorList>
    </citation>
    <scope>NUCLEOTIDE SEQUENCE</scope>
    <source>
        <strain evidence="2">CBS 121410</strain>
    </source>
</reference>
<feature type="compositionally biased region" description="Basic and acidic residues" evidence="1">
    <location>
        <begin position="1"/>
        <end position="18"/>
    </location>
</feature>
<proteinExistence type="predicted"/>
<evidence type="ECO:0000256" key="1">
    <source>
        <dbReference type="SAM" id="MobiDB-lite"/>
    </source>
</evidence>
<dbReference type="EMBL" id="ML978746">
    <property type="protein sequence ID" value="KAF2084080.1"/>
    <property type="molecule type" value="Genomic_DNA"/>
</dbReference>
<dbReference type="Proteomes" id="UP000799776">
    <property type="component" value="Unassembled WGS sequence"/>
</dbReference>
<protein>
    <submittedName>
        <fullName evidence="2">Uncharacterized protein</fullName>
    </submittedName>
</protein>
<feature type="region of interest" description="Disordered" evidence="1">
    <location>
        <begin position="1"/>
        <end position="46"/>
    </location>
</feature>
<organism evidence="2 3">
    <name type="scientific">Saccharata proteae CBS 121410</name>
    <dbReference type="NCBI Taxonomy" id="1314787"/>
    <lineage>
        <taxon>Eukaryota</taxon>
        <taxon>Fungi</taxon>
        <taxon>Dikarya</taxon>
        <taxon>Ascomycota</taxon>
        <taxon>Pezizomycotina</taxon>
        <taxon>Dothideomycetes</taxon>
        <taxon>Dothideomycetes incertae sedis</taxon>
        <taxon>Botryosphaeriales</taxon>
        <taxon>Saccharataceae</taxon>
        <taxon>Saccharata</taxon>
    </lineage>
</organism>
<keyword evidence="3" id="KW-1185">Reference proteome</keyword>
<comment type="caution">
    <text evidence="2">The sequence shown here is derived from an EMBL/GenBank/DDBJ whole genome shotgun (WGS) entry which is preliminary data.</text>
</comment>
<sequence>MPKSQRREFSEKPNKRETWSALTKKRSKERGKWKTRPRRRRMLLEEAKQKEEARKLEEFNLKLAQDLTPDTMDKLKHILGKMGKKEDEGGQGGVSKEQTSDRIVDPSKLAAAREPRREDRKVQASDDRVVDPSKLAAAKEERRKEKEEEEKMAKEDP</sequence>
<evidence type="ECO:0000313" key="2">
    <source>
        <dbReference type="EMBL" id="KAF2084080.1"/>
    </source>
</evidence>
<feature type="region of interest" description="Disordered" evidence="1">
    <location>
        <begin position="76"/>
        <end position="157"/>
    </location>
</feature>
<name>A0A9P4HRM8_9PEZI</name>
<gene>
    <name evidence="2" type="ORF">K490DRAFT_69103</name>
</gene>
<feature type="compositionally biased region" description="Basic residues" evidence="1">
    <location>
        <begin position="23"/>
        <end position="41"/>
    </location>
</feature>
<feature type="compositionally biased region" description="Basic and acidic residues" evidence="1">
    <location>
        <begin position="98"/>
        <end position="157"/>
    </location>
</feature>
<evidence type="ECO:0000313" key="3">
    <source>
        <dbReference type="Proteomes" id="UP000799776"/>
    </source>
</evidence>
<accession>A0A9P4HRM8</accession>